<dbReference type="InterPro" id="IPR005119">
    <property type="entry name" value="LysR_subst-bd"/>
</dbReference>
<name>A0A6J4HKC6_9PROT</name>
<dbReference type="FunFam" id="3.40.190.290:FF:000001">
    <property type="entry name" value="Transcriptional regulator, LysR family"/>
    <property type="match status" value="1"/>
</dbReference>
<dbReference type="SUPFAM" id="SSF46785">
    <property type="entry name" value="Winged helix' DNA-binding domain"/>
    <property type="match status" value="1"/>
</dbReference>
<dbReference type="InterPro" id="IPR000847">
    <property type="entry name" value="LysR_HTH_N"/>
</dbReference>
<evidence type="ECO:0000256" key="4">
    <source>
        <dbReference type="ARBA" id="ARBA00023163"/>
    </source>
</evidence>
<dbReference type="Pfam" id="PF00126">
    <property type="entry name" value="HTH_1"/>
    <property type="match status" value="1"/>
</dbReference>
<dbReference type="InterPro" id="IPR036388">
    <property type="entry name" value="WH-like_DNA-bd_sf"/>
</dbReference>
<dbReference type="SUPFAM" id="SSF53850">
    <property type="entry name" value="Periplasmic binding protein-like II"/>
    <property type="match status" value="1"/>
</dbReference>
<dbReference type="GO" id="GO:0003700">
    <property type="term" value="F:DNA-binding transcription factor activity"/>
    <property type="evidence" value="ECO:0007669"/>
    <property type="project" value="InterPro"/>
</dbReference>
<protein>
    <submittedName>
        <fullName evidence="6">Transcriptional regulator, LysR family</fullName>
    </submittedName>
</protein>
<gene>
    <name evidence="6" type="ORF">AVDCRST_MAG04-881</name>
</gene>
<evidence type="ECO:0000256" key="1">
    <source>
        <dbReference type="ARBA" id="ARBA00009437"/>
    </source>
</evidence>
<dbReference type="GO" id="GO:0006351">
    <property type="term" value="P:DNA-templated transcription"/>
    <property type="evidence" value="ECO:0007669"/>
    <property type="project" value="TreeGrafter"/>
</dbReference>
<keyword evidence="4" id="KW-0804">Transcription</keyword>
<dbReference type="FunFam" id="1.10.10.10:FF:000001">
    <property type="entry name" value="LysR family transcriptional regulator"/>
    <property type="match status" value="1"/>
</dbReference>
<dbReference type="Pfam" id="PF03466">
    <property type="entry name" value="LysR_substrate"/>
    <property type="match status" value="1"/>
</dbReference>
<dbReference type="PANTHER" id="PTHR30537">
    <property type="entry name" value="HTH-TYPE TRANSCRIPTIONAL REGULATOR"/>
    <property type="match status" value="1"/>
</dbReference>
<keyword evidence="2" id="KW-0805">Transcription regulation</keyword>
<proteinExistence type="inferred from homology"/>
<dbReference type="InterPro" id="IPR058163">
    <property type="entry name" value="LysR-type_TF_proteobact-type"/>
</dbReference>
<dbReference type="CDD" id="cd08422">
    <property type="entry name" value="PBP2_CrgA_like"/>
    <property type="match status" value="1"/>
</dbReference>
<evidence type="ECO:0000256" key="3">
    <source>
        <dbReference type="ARBA" id="ARBA00023125"/>
    </source>
</evidence>
<evidence type="ECO:0000313" key="6">
    <source>
        <dbReference type="EMBL" id="CAA9226206.1"/>
    </source>
</evidence>
<dbReference type="PROSITE" id="PS50931">
    <property type="entry name" value="HTH_LYSR"/>
    <property type="match status" value="1"/>
</dbReference>
<feature type="domain" description="HTH lysR-type" evidence="5">
    <location>
        <begin position="1"/>
        <end position="59"/>
    </location>
</feature>
<dbReference type="InterPro" id="IPR036390">
    <property type="entry name" value="WH_DNA-bd_sf"/>
</dbReference>
<evidence type="ECO:0000256" key="2">
    <source>
        <dbReference type="ARBA" id="ARBA00023015"/>
    </source>
</evidence>
<reference evidence="6" key="1">
    <citation type="submission" date="2020-02" db="EMBL/GenBank/DDBJ databases">
        <authorList>
            <person name="Meier V. D."/>
        </authorList>
    </citation>
    <scope>NUCLEOTIDE SEQUENCE</scope>
    <source>
        <strain evidence="6">AVDCRST_MAG04</strain>
    </source>
</reference>
<dbReference type="Gene3D" id="1.10.10.10">
    <property type="entry name" value="Winged helix-like DNA-binding domain superfamily/Winged helix DNA-binding domain"/>
    <property type="match status" value="1"/>
</dbReference>
<organism evidence="6">
    <name type="scientific">uncultured Acetobacteraceae bacterium</name>
    <dbReference type="NCBI Taxonomy" id="169975"/>
    <lineage>
        <taxon>Bacteria</taxon>
        <taxon>Pseudomonadati</taxon>
        <taxon>Pseudomonadota</taxon>
        <taxon>Alphaproteobacteria</taxon>
        <taxon>Acetobacterales</taxon>
        <taxon>Acetobacteraceae</taxon>
        <taxon>environmental samples</taxon>
    </lineage>
</organism>
<sequence>MSRPDEMAAFVRILDKGGFAPAARDLGLTPSALSKLVGRMEARLGVRLLARTTRRLSPTPEGEAYGARARDILALIEAAEVDAAAGRARPRGHLRVNTGTAFAKHRLVPALPDFFARFPEITLDLCVTDRRVDLVAEQADVLLRVGPLDDSSLVARKVEEGRRVICAAPAYLARRGAPRRPEDLLDHDCLVLHGLARFTAWPFRAGAAGIRTLAVRGRATTDSAEALRDMALAGLGVVRVTEFLVAGDLAAGRLVPLLGAEHVSEEVPVWAVMAPGRQRMPRVQAFVDFVAERAGAG</sequence>
<dbReference type="AlphaFoldDB" id="A0A6J4HKC6"/>
<evidence type="ECO:0000259" key="5">
    <source>
        <dbReference type="PROSITE" id="PS50931"/>
    </source>
</evidence>
<comment type="similarity">
    <text evidence="1">Belongs to the LysR transcriptional regulatory family.</text>
</comment>
<accession>A0A6J4HKC6</accession>
<dbReference type="EMBL" id="CADCTL010000068">
    <property type="protein sequence ID" value="CAA9226206.1"/>
    <property type="molecule type" value="Genomic_DNA"/>
</dbReference>
<dbReference type="PANTHER" id="PTHR30537:SF5">
    <property type="entry name" value="HTH-TYPE TRANSCRIPTIONAL ACTIVATOR TTDR-RELATED"/>
    <property type="match status" value="1"/>
</dbReference>
<dbReference type="GO" id="GO:0043565">
    <property type="term" value="F:sequence-specific DNA binding"/>
    <property type="evidence" value="ECO:0007669"/>
    <property type="project" value="TreeGrafter"/>
</dbReference>
<dbReference type="Gene3D" id="3.40.190.290">
    <property type="match status" value="1"/>
</dbReference>
<keyword evidence="3" id="KW-0238">DNA-binding</keyword>